<feature type="transmembrane region" description="Helical" evidence="1">
    <location>
        <begin position="38"/>
        <end position="67"/>
    </location>
</feature>
<dbReference type="Proteomes" id="UP000015106">
    <property type="component" value="Chromosome 1"/>
</dbReference>
<proteinExistence type="predicted"/>
<accession>A0A8R7K1T5</accession>
<dbReference type="EnsemblPlants" id="TuG1812G0100002992.01.T01">
    <property type="protein sequence ID" value="TuG1812G0100002992.01.T01.cds344832"/>
    <property type="gene ID" value="TuG1812G0100002992.01"/>
</dbReference>
<dbReference type="Gramene" id="TuG1812G0100002992.01.T01">
    <property type="protein sequence ID" value="TuG1812G0100002992.01.T01.cds344832"/>
    <property type="gene ID" value="TuG1812G0100002992.01"/>
</dbReference>
<reference evidence="3" key="1">
    <citation type="journal article" date="2013" name="Nature">
        <title>Draft genome of the wheat A-genome progenitor Triticum urartu.</title>
        <authorList>
            <person name="Ling H.Q."/>
            <person name="Zhao S."/>
            <person name="Liu D."/>
            <person name="Wang J."/>
            <person name="Sun H."/>
            <person name="Zhang C."/>
            <person name="Fan H."/>
            <person name="Li D."/>
            <person name="Dong L."/>
            <person name="Tao Y."/>
            <person name="Gao C."/>
            <person name="Wu H."/>
            <person name="Li Y."/>
            <person name="Cui Y."/>
            <person name="Guo X."/>
            <person name="Zheng S."/>
            <person name="Wang B."/>
            <person name="Yu K."/>
            <person name="Liang Q."/>
            <person name="Yang W."/>
            <person name="Lou X."/>
            <person name="Chen J."/>
            <person name="Feng M."/>
            <person name="Jian J."/>
            <person name="Zhang X."/>
            <person name="Luo G."/>
            <person name="Jiang Y."/>
            <person name="Liu J."/>
            <person name="Wang Z."/>
            <person name="Sha Y."/>
            <person name="Zhang B."/>
            <person name="Wu H."/>
            <person name="Tang D."/>
            <person name="Shen Q."/>
            <person name="Xue P."/>
            <person name="Zou S."/>
            <person name="Wang X."/>
            <person name="Liu X."/>
            <person name="Wang F."/>
            <person name="Yang Y."/>
            <person name="An X."/>
            <person name="Dong Z."/>
            <person name="Zhang K."/>
            <person name="Zhang X."/>
            <person name="Luo M.C."/>
            <person name="Dvorak J."/>
            <person name="Tong Y."/>
            <person name="Wang J."/>
            <person name="Yang H."/>
            <person name="Li Z."/>
            <person name="Wang D."/>
            <person name="Zhang A."/>
            <person name="Wang J."/>
        </authorList>
    </citation>
    <scope>NUCLEOTIDE SEQUENCE</scope>
    <source>
        <strain evidence="3">cv. G1812</strain>
    </source>
</reference>
<evidence type="ECO:0000313" key="3">
    <source>
        <dbReference type="Proteomes" id="UP000015106"/>
    </source>
</evidence>
<keyword evidence="1" id="KW-0472">Membrane</keyword>
<evidence type="ECO:0000256" key="1">
    <source>
        <dbReference type="SAM" id="Phobius"/>
    </source>
</evidence>
<name>A0A8R7K1T5_TRIUA</name>
<sequence>MPCLLYLIQYIYIYIYIYGNPIKFLIAKMCMKFKFISICTYLSGFTLCVVVMLTTSDLISLGTILYLKCFRYI</sequence>
<dbReference type="AlphaFoldDB" id="A0A8R7K1T5"/>
<organism evidence="2 3">
    <name type="scientific">Triticum urartu</name>
    <name type="common">Red wild einkorn</name>
    <name type="synonym">Crithodium urartu</name>
    <dbReference type="NCBI Taxonomy" id="4572"/>
    <lineage>
        <taxon>Eukaryota</taxon>
        <taxon>Viridiplantae</taxon>
        <taxon>Streptophyta</taxon>
        <taxon>Embryophyta</taxon>
        <taxon>Tracheophyta</taxon>
        <taxon>Spermatophyta</taxon>
        <taxon>Magnoliopsida</taxon>
        <taxon>Liliopsida</taxon>
        <taxon>Poales</taxon>
        <taxon>Poaceae</taxon>
        <taxon>BOP clade</taxon>
        <taxon>Pooideae</taxon>
        <taxon>Triticodae</taxon>
        <taxon>Triticeae</taxon>
        <taxon>Triticinae</taxon>
        <taxon>Triticum</taxon>
    </lineage>
</organism>
<keyword evidence="3" id="KW-1185">Reference proteome</keyword>
<reference evidence="2" key="2">
    <citation type="submission" date="2018-03" db="EMBL/GenBank/DDBJ databases">
        <title>The Triticum urartu genome reveals the dynamic nature of wheat genome evolution.</title>
        <authorList>
            <person name="Ling H."/>
            <person name="Ma B."/>
            <person name="Shi X."/>
            <person name="Liu H."/>
            <person name="Dong L."/>
            <person name="Sun H."/>
            <person name="Cao Y."/>
            <person name="Gao Q."/>
            <person name="Zheng S."/>
            <person name="Li Y."/>
            <person name="Yu Y."/>
            <person name="Du H."/>
            <person name="Qi M."/>
            <person name="Li Y."/>
            <person name="Yu H."/>
            <person name="Cui Y."/>
            <person name="Wang N."/>
            <person name="Chen C."/>
            <person name="Wu H."/>
            <person name="Zhao Y."/>
            <person name="Zhang J."/>
            <person name="Li Y."/>
            <person name="Zhou W."/>
            <person name="Zhang B."/>
            <person name="Hu W."/>
            <person name="Eijk M."/>
            <person name="Tang J."/>
            <person name="Witsenboer H."/>
            <person name="Zhao S."/>
            <person name="Li Z."/>
            <person name="Zhang A."/>
            <person name="Wang D."/>
            <person name="Liang C."/>
        </authorList>
    </citation>
    <scope>NUCLEOTIDE SEQUENCE [LARGE SCALE GENOMIC DNA]</scope>
    <source>
        <strain evidence="2">cv. G1812</strain>
    </source>
</reference>
<reference evidence="2" key="3">
    <citation type="submission" date="2022-06" db="UniProtKB">
        <authorList>
            <consortium name="EnsemblPlants"/>
        </authorList>
    </citation>
    <scope>IDENTIFICATION</scope>
</reference>
<keyword evidence="1" id="KW-0812">Transmembrane</keyword>
<protein>
    <submittedName>
        <fullName evidence="2">Uncharacterized protein</fullName>
    </submittedName>
</protein>
<evidence type="ECO:0000313" key="2">
    <source>
        <dbReference type="EnsemblPlants" id="TuG1812G0100002992.01.T01.cds344832"/>
    </source>
</evidence>
<keyword evidence="1" id="KW-1133">Transmembrane helix</keyword>
<feature type="transmembrane region" description="Helical" evidence="1">
    <location>
        <begin position="6"/>
        <end position="26"/>
    </location>
</feature>